<evidence type="ECO:0000256" key="3">
    <source>
        <dbReference type="ARBA" id="ARBA00022692"/>
    </source>
</evidence>
<evidence type="ECO:0000256" key="8">
    <source>
        <dbReference type="SAM" id="SignalP"/>
    </source>
</evidence>
<protein>
    <submittedName>
        <fullName evidence="10">Vasopressin V1a receptor</fullName>
    </submittedName>
</protein>
<evidence type="ECO:0000256" key="2">
    <source>
        <dbReference type="ARBA" id="ARBA00022475"/>
    </source>
</evidence>
<feature type="signal peptide" evidence="8">
    <location>
        <begin position="1"/>
        <end position="19"/>
    </location>
</feature>
<keyword evidence="2" id="KW-1003">Cell membrane</keyword>
<organism evidence="10 11">
    <name type="scientific">Hypsibius exemplaris</name>
    <name type="common">Freshwater tardigrade</name>
    <dbReference type="NCBI Taxonomy" id="2072580"/>
    <lineage>
        <taxon>Eukaryota</taxon>
        <taxon>Metazoa</taxon>
        <taxon>Ecdysozoa</taxon>
        <taxon>Tardigrada</taxon>
        <taxon>Eutardigrada</taxon>
        <taxon>Parachela</taxon>
        <taxon>Hypsibioidea</taxon>
        <taxon>Hypsibiidae</taxon>
        <taxon>Hypsibius</taxon>
    </lineage>
</organism>
<evidence type="ECO:0000256" key="4">
    <source>
        <dbReference type="ARBA" id="ARBA00022989"/>
    </source>
</evidence>
<keyword evidence="3 7" id="KW-0812">Transmembrane</keyword>
<reference evidence="11" key="1">
    <citation type="submission" date="2017-01" db="EMBL/GenBank/DDBJ databases">
        <title>Comparative genomics of anhydrobiosis in the tardigrade Hypsibius dujardini.</title>
        <authorList>
            <person name="Yoshida Y."/>
            <person name="Koutsovoulos G."/>
            <person name="Laetsch D."/>
            <person name="Stevens L."/>
            <person name="Kumar S."/>
            <person name="Horikawa D."/>
            <person name="Ishino K."/>
            <person name="Komine S."/>
            <person name="Tomita M."/>
            <person name="Blaxter M."/>
            <person name="Arakawa K."/>
        </authorList>
    </citation>
    <scope>NUCLEOTIDE SEQUENCE [LARGE SCALE GENOMIC DNA]</scope>
    <source>
        <strain evidence="11">Z151</strain>
    </source>
</reference>
<feature type="transmembrane region" description="Helical" evidence="7">
    <location>
        <begin position="175"/>
        <end position="195"/>
    </location>
</feature>
<dbReference type="GO" id="GO:0005886">
    <property type="term" value="C:plasma membrane"/>
    <property type="evidence" value="ECO:0007669"/>
    <property type="project" value="UniProtKB-SubCell"/>
</dbReference>
<comment type="caution">
    <text evidence="10">The sequence shown here is derived from an EMBL/GenBank/DDBJ whole genome shotgun (WGS) entry which is preliminary data.</text>
</comment>
<dbReference type="Proteomes" id="UP000192578">
    <property type="component" value="Unassembled WGS sequence"/>
</dbReference>
<feature type="transmembrane region" description="Helical" evidence="7">
    <location>
        <begin position="94"/>
        <end position="112"/>
    </location>
</feature>
<dbReference type="OrthoDB" id="5987909at2759"/>
<proteinExistence type="predicted"/>
<name>A0A1W0WZQ7_HYPEX</name>
<feature type="transmembrane region" description="Helical" evidence="7">
    <location>
        <begin position="334"/>
        <end position="357"/>
    </location>
</feature>
<gene>
    <name evidence="10" type="ORF">BV898_05465</name>
</gene>
<keyword evidence="4 7" id="KW-1133">Transmembrane helix</keyword>
<dbReference type="Pfam" id="PF00001">
    <property type="entry name" value="7tm_1"/>
    <property type="match status" value="1"/>
</dbReference>
<dbReference type="InterPro" id="IPR017452">
    <property type="entry name" value="GPCR_Rhodpsn_7TM"/>
</dbReference>
<feature type="domain" description="G-protein coupled receptors family 1 profile" evidence="9">
    <location>
        <begin position="74"/>
        <end position="354"/>
    </location>
</feature>
<dbReference type="GO" id="GO:0004930">
    <property type="term" value="F:G protein-coupled receptor activity"/>
    <property type="evidence" value="ECO:0007669"/>
    <property type="project" value="InterPro"/>
</dbReference>
<dbReference type="AlphaFoldDB" id="A0A1W0WZQ7"/>
<dbReference type="PANTHER" id="PTHR24241">
    <property type="entry name" value="NEUROPEPTIDE RECEPTOR-RELATED G-PROTEIN COUPLED RECEPTOR"/>
    <property type="match status" value="1"/>
</dbReference>
<dbReference type="GO" id="GO:0032870">
    <property type="term" value="P:cellular response to hormone stimulus"/>
    <property type="evidence" value="ECO:0007669"/>
    <property type="project" value="TreeGrafter"/>
</dbReference>
<keyword evidence="8" id="KW-0732">Signal</keyword>
<evidence type="ECO:0000256" key="6">
    <source>
        <dbReference type="ARBA" id="ARBA00023170"/>
    </source>
</evidence>
<evidence type="ECO:0000256" key="1">
    <source>
        <dbReference type="ARBA" id="ARBA00004651"/>
    </source>
</evidence>
<feature type="transmembrane region" description="Helical" evidence="7">
    <location>
        <begin position="132"/>
        <end position="154"/>
    </location>
</feature>
<keyword evidence="5 7" id="KW-0472">Membrane</keyword>
<feature type="transmembrane region" description="Helical" evidence="7">
    <location>
        <begin position="225"/>
        <end position="246"/>
    </location>
</feature>
<accession>A0A1W0WZQ7</accession>
<evidence type="ECO:0000256" key="5">
    <source>
        <dbReference type="ARBA" id="ARBA00023136"/>
    </source>
</evidence>
<keyword evidence="11" id="KW-1185">Reference proteome</keyword>
<dbReference type="PRINTS" id="PR00237">
    <property type="entry name" value="GPCRRHODOPSN"/>
</dbReference>
<comment type="subcellular location">
    <subcellularLocation>
        <location evidence="1">Cell membrane</location>
        <topology evidence="1">Multi-pass membrane protein</topology>
    </subcellularLocation>
</comment>
<evidence type="ECO:0000313" key="11">
    <source>
        <dbReference type="Proteomes" id="UP000192578"/>
    </source>
</evidence>
<evidence type="ECO:0000256" key="7">
    <source>
        <dbReference type="SAM" id="Phobius"/>
    </source>
</evidence>
<dbReference type="Gene3D" id="1.20.1070.10">
    <property type="entry name" value="Rhodopsin 7-helix transmembrane proteins"/>
    <property type="match status" value="1"/>
</dbReference>
<feature type="chain" id="PRO_5013003647" evidence="8">
    <location>
        <begin position="20"/>
        <end position="464"/>
    </location>
</feature>
<dbReference type="PANTHER" id="PTHR24241:SF117">
    <property type="entry name" value="G-PROTEIN COUPLED RECEPTORS FAMILY 1 PROFILE DOMAIN-CONTAINING PROTEIN"/>
    <property type="match status" value="1"/>
</dbReference>
<dbReference type="InterPro" id="IPR000276">
    <property type="entry name" value="GPCR_Rhodpsn"/>
</dbReference>
<keyword evidence="6 10" id="KW-0675">Receptor</keyword>
<dbReference type="PROSITE" id="PS50262">
    <property type="entry name" value="G_PROTEIN_RECEP_F1_2"/>
    <property type="match status" value="1"/>
</dbReference>
<evidence type="ECO:0000313" key="10">
    <source>
        <dbReference type="EMBL" id="OQV20648.1"/>
    </source>
</evidence>
<feature type="transmembrane region" description="Helical" evidence="7">
    <location>
        <begin position="61"/>
        <end position="82"/>
    </location>
</feature>
<dbReference type="GO" id="GO:0042277">
    <property type="term" value="F:peptide binding"/>
    <property type="evidence" value="ECO:0007669"/>
    <property type="project" value="TreeGrafter"/>
</dbReference>
<evidence type="ECO:0000259" key="9">
    <source>
        <dbReference type="PROSITE" id="PS50262"/>
    </source>
</evidence>
<feature type="transmembrane region" description="Helical" evidence="7">
    <location>
        <begin position="300"/>
        <end position="322"/>
    </location>
</feature>
<sequence length="464" mass="50600">MSSTLPSSLSAWWAVAVTAGSPEALITPSPSNAITNTENAAGNATMPAAAAGKQSEEVLQMVLLSFFMIIALVGNTSVLIYLYKTQGCQRPVTIFVMSLAISDILIAIFSMSTELIWDAFGGWILGAFACKLITYVQCLLFATTAFILMSMSFDRYEAICKPMAFSRTISRSRKMIVASWILAIIVAIPQLFIFLQVTDGTYPDGTAKYACKSQGYSAPWQRKLYVSWLASYVFVVPLCFVAFCYIKIALVVWRSTNQHVQLTNGGGSTGGSESVALRRNNVTVDGSVERAKVRTIQITICILSCYMFCWAPYFTMTLLNVWTDYRYRKVIPPAVRTLAQCLAWFSSCVNPIIYVIFNMPIKAMFDRCVKGKSAQKLVGVNSGSTPSLHHNGVGGGKLGGRSPVPSTVGRGSDVGDLPTRARVSSWNSNSGGTADTDAIIRKDTIRLSLAPPSPQQYRDLIVML</sequence>
<dbReference type="EMBL" id="MTYJ01000029">
    <property type="protein sequence ID" value="OQV20648.1"/>
    <property type="molecule type" value="Genomic_DNA"/>
</dbReference>
<dbReference type="SUPFAM" id="SSF81321">
    <property type="entry name" value="Family A G protein-coupled receptor-like"/>
    <property type="match status" value="1"/>
</dbReference>